<dbReference type="AlphaFoldDB" id="L8GKR8"/>
<proteinExistence type="predicted"/>
<protein>
    <submittedName>
        <fullName evidence="2">Uncharacterized protein</fullName>
    </submittedName>
</protein>
<name>L8GKR8_ACACF</name>
<dbReference type="OMA" id="WINSAWH"/>
<dbReference type="RefSeq" id="XP_004335452.1">
    <property type="nucleotide sequence ID" value="XM_004335404.1"/>
</dbReference>
<organism evidence="2 3">
    <name type="scientific">Acanthamoeba castellanii (strain ATCC 30010 / Neff)</name>
    <dbReference type="NCBI Taxonomy" id="1257118"/>
    <lineage>
        <taxon>Eukaryota</taxon>
        <taxon>Amoebozoa</taxon>
        <taxon>Discosea</taxon>
        <taxon>Longamoebia</taxon>
        <taxon>Centramoebida</taxon>
        <taxon>Acanthamoebidae</taxon>
        <taxon>Acanthamoeba</taxon>
    </lineage>
</organism>
<dbReference type="GeneID" id="14914091"/>
<keyword evidence="1" id="KW-0732">Signal</keyword>
<dbReference type="EMBL" id="KB008093">
    <property type="protein sequence ID" value="ELR13439.1"/>
    <property type="molecule type" value="Genomic_DNA"/>
</dbReference>
<sequence length="994" mass="95336">MARHQRLQLACCVLLLVAVVAPWLTCALSCRSVAAGGDWHLNSTWTGCGGGLPGPDDVATIGGSSQQADVTIASGSAPVQVAAVLVNSGRLLNKGELRAAYVLVETAALLSTGKLAVAGNATLIVDSGVLTHSGSLSLNASAETNGSAYLRVSSSRVAIDGSLSVLSTASGYARAIVASSRVTVGGRLTITGGFSSDAATVDSDLLNELASGLGAESSAIIVKGDVSITSHYGQSEIGGGATGNVALWAQGTDLTVGDELAVQSADAGAGANSGFVELATAQDVDQPSGSGPVSVSNIIVGGVVFVESGDGGSADGGQGGSAGGVVLGLYNSVLAAKGKVASIVVQGGNGGFGSDGGGAGADAKVVVAYGGTVKVSGELALTGGQGGLGGGLGGSALLSVQHGGQIDVGTDAVLMSGDGGDGHPNSTDGGNGGVSGLLIVEAGSVTVKRDAVFTSGRGGNGNQGGSSRTSYLAAAPVSDIRKRATTTSAHKSSLSVAIGGDLRLVSRPAGNGSTYGGGGSCIAARTTSLTGDVGGIVLDVYGARLAVAGDISIGGCSGGQGFGVRGGSAGVTAITSLGGSIGVGGSVSVTGGDGGLSVNSTNDGGQGAIAFLAADTDSSIDIQGSLTLASGRGGDVVNGTGNGGDVAASSNSQDLFAGVSLHGSSSVTVAGLVSVTSGPSGSVSAGSVEGAAGRAGSPATMSIVADDSSAFTAGDVSLVGGDTGFAITNVAGEEPATDDEADLVNPTAVGASGRGVITINGKLYVKGGNGGSENLRRARDAGSAQVAVTSFGRAILRGTATVLGGDGGNSASASDNGGNGGIGLLYARSEGQLTFGDLVLRGGAAGQGAQISLDGERGPALATATYGAAVFQSGRLSLRAGDARNASVSASTRYPPHSIALTAAEWTVYPCSGAGISFAADPANSFALALSSTFRDCRGSGASVGYPTPVSDGSGDASCVPCSCTESAYSSCPSSAASSVLPPLPLAFIFSFLF</sequence>
<evidence type="ECO:0000313" key="2">
    <source>
        <dbReference type="EMBL" id="ELR13439.1"/>
    </source>
</evidence>
<reference evidence="2 3" key="1">
    <citation type="journal article" date="2013" name="Genome Biol.">
        <title>Genome of Acanthamoeba castellanii highlights extensive lateral gene transfer and early evolution of tyrosine kinase signaling.</title>
        <authorList>
            <person name="Clarke M."/>
            <person name="Lohan A.J."/>
            <person name="Liu B."/>
            <person name="Lagkouvardos I."/>
            <person name="Roy S."/>
            <person name="Zafar N."/>
            <person name="Bertelli C."/>
            <person name="Schilde C."/>
            <person name="Kianianmomeni A."/>
            <person name="Burglin T.R."/>
            <person name="Frech C."/>
            <person name="Turcotte B."/>
            <person name="Kopec K.O."/>
            <person name="Synnott J.M."/>
            <person name="Choo C."/>
            <person name="Paponov I."/>
            <person name="Finkler A."/>
            <person name="Soon Heng Tan C."/>
            <person name="Hutchins A.P."/>
            <person name="Weinmeier T."/>
            <person name="Rattei T."/>
            <person name="Chu J.S."/>
            <person name="Gimenez G."/>
            <person name="Irimia M."/>
            <person name="Rigden D.J."/>
            <person name="Fitzpatrick D.A."/>
            <person name="Lorenzo-Morales J."/>
            <person name="Bateman A."/>
            <person name="Chiu C.H."/>
            <person name="Tang P."/>
            <person name="Hegemann P."/>
            <person name="Fromm H."/>
            <person name="Raoult D."/>
            <person name="Greub G."/>
            <person name="Miranda-Saavedra D."/>
            <person name="Chen N."/>
            <person name="Nash P."/>
            <person name="Ginger M.L."/>
            <person name="Horn M."/>
            <person name="Schaap P."/>
            <person name="Caler L."/>
            <person name="Loftus B."/>
        </authorList>
    </citation>
    <scope>NUCLEOTIDE SEQUENCE [LARGE SCALE GENOMIC DNA]</scope>
    <source>
        <strain evidence="2 3">Neff</strain>
    </source>
</reference>
<gene>
    <name evidence="2" type="ORF">ACA1_244890</name>
</gene>
<feature type="signal peptide" evidence="1">
    <location>
        <begin position="1"/>
        <end position="27"/>
    </location>
</feature>
<keyword evidence="3" id="KW-1185">Reference proteome</keyword>
<feature type="chain" id="PRO_5003990172" evidence="1">
    <location>
        <begin position="28"/>
        <end position="994"/>
    </location>
</feature>
<evidence type="ECO:0000256" key="1">
    <source>
        <dbReference type="SAM" id="SignalP"/>
    </source>
</evidence>
<evidence type="ECO:0000313" key="3">
    <source>
        <dbReference type="Proteomes" id="UP000011083"/>
    </source>
</evidence>
<dbReference type="KEGG" id="acan:ACA1_244890"/>
<dbReference type="VEuPathDB" id="AmoebaDB:ACA1_244890"/>
<dbReference type="Proteomes" id="UP000011083">
    <property type="component" value="Unassembled WGS sequence"/>
</dbReference>
<accession>L8GKR8</accession>